<accession>A0A1G7I8X5</accession>
<dbReference type="InterPro" id="IPR014729">
    <property type="entry name" value="Rossmann-like_a/b/a_fold"/>
</dbReference>
<evidence type="ECO:0000256" key="1">
    <source>
        <dbReference type="ARBA" id="ARBA00008791"/>
    </source>
</evidence>
<proteinExistence type="inferred from homology"/>
<gene>
    <name evidence="3" type="ORF">SAMN05421855_105153</name>
</gene>
<organism evidence="3 4">
    <name type="scientific">Ulvibacter litoralis</name>
    <dbReference type="NCBI Taxonomy" id="227084"/>
    <lineage>
        <taxon>Bacteria</taxon>
        <taxon>Pseudomonadati</taxon>
        <taxon>Bacteroidota</taxon>
        <taxon>Flavobacteriia</taxon>
        <taxon>Flavobacteriales</taxon>
        <taxon>Flavobacteriaceae</taxon>
        <taxon>Ulvibacter</taxon>
    </lineage>
</organism>
<dbReference type="OrthoDB" id="9788959at2"/>
<feature type="domain" description="UspA" evidence="2">
    <location>
        <begin position="149"/>
        <end position="275"/>
    </location>
</feature>
<dbReference type="Pfam" id="PF00582">
    <property type="entry name" value="Usp"/>
    <property type="match status" value="2"/>
</dbReference>
<evidence type="ECO:0000313" key="4">
    <source>
        <dbReference type="Proteomes" id="UP000199321"/>
    </source>
</evidence>
<evidence type="ECO:0000313" key="3">
    <source>
        <dbReference type="EMBL" id="SDF09170.1"/>
    </source>
</evidence>
<dbReference type="AlphaFoldDB" id="A0A1G7I8X5"/>
<dbReference type="PRINTS" id="PR01438">
    <property type="entry name" value="UNVRSLSTRESS"/>
</dbReference>
<feature type="domain" description="UspA" evidence="2">
    <location>
        <begin position="1"/>
        <end position="140"/>
    </location>
</feature>
<keyword evidence="4" id="KW-1185">Reference proteome</keyword>
<dbReference type="InterPro" id="IPR006015">
    <property type="entry name" value="Universal_stress_UspA"/>
</dbReference>
<dbReference type="PANTHER" id="PTHR46268:SF6">
    <property type="entry name" value="UNIVERSAL STRESS PROTEIN UP12"/>
    <property type="match status" value="1"/>
</dbReference>
<dbReference type="EMBL" id="FNBA01000005">
    <property type="protein sequence ID" value="SDF09170.1"/>
    <property type="molecule type" value="Genomic_DNA"/>
</dbReference>
<reference evidence="3 4" key="1">
    <citation type="submission" date="2016-10" db="EMBL/GenBank/DDBJ databases">
        <authorList>
            <person name="de Groot N.N."/>
        </authorList>
    </citation>
    <scope>NUCLEOTIDE SEQUENCE [LARGE SCALE GENOMIC DNA]</scope>
    <source>
        <strain evidence="3 4">DSM 16195</strain>
    </source>
</reference>
<dbReference type="CDD" id="cd00293">
    <property type="entry name" value="USP-like"/>
    <property type="match status" value="1"/>
</dbReference>
<dbReference type="SUPFAM" id="SSF52402">
    <property type="entry name" value="Adenine nucleotide alpha hydrolases-like"/>
    <property type="match status" value="2"/>
</dbReference>
<dbReference type="InterPro" id="IPR006016">
    <property type="entry name" value="UspA"/>
</dbReference>
<protein>
    <submittedName>
        <fullName evidence="3">Nucleotide-binding universal stress protein, UspA family</fullName>
    </submittedName>
</protein>
<dbReference type="PANTHER" id="PTHR46268">
    <property type="entry name" value="STRESS RESPONSE PROTEIN NHAX"/>
    <property type="match status" value="1"/>
</dbReference>
<comment type="similarity">
    <text evidence="1">Belongs to the universal stress protein A family.</text>
</comment>
<dbReference type="Proteomes" id="UP000199321">
    <property type="component" value="Unassembled WGS sequence"/>
</dbReference>
<dbReference type="RefSeq" id="WP_093145034.1">
    <property type="nucleotide sequence ID" value="NZ_BMWO01000007.1"/>
</dbReference>
<name>A0A1G7I8X5_9FLAO</name>
<dbReference type="Gene3D" id="3.40.50.620">
    <property type="entry name" value="HUPs"/>
    <property type="match status" value="2"/>
</dbReference>
<sequence>MKKILVPIDFSEHSEYALEVAATLAKKTNASLVVLHMMGLSEAVLTKDESKEMFEAIYYMKLAEKRFNEFLDKDFLEGVTVETTIQNYKEFHEINSVAHSFNANLIVMGSHGASGYKEVFVGSNTEKVVRNAEVPVLVVKSRSSSFKMEKIVFACDFNTDYITPFKKAWNFFKDSETEFQLLYVNTPERFLASEEMEEKAKHFMDVSGINSSETFENIVYYCDYNLERGIYGFSDTFDADLIVIPTHGRRGLAHFFSENVGEALVNHSDRPIMTFKV</sequence>
<evidence type="ECO:0000259" key="2">
    <source>
        <dbReference type="Pfam" id="PF00582"/>
    </source>
</evidence>